<keyword evidence="3" id="KW-1185">Reference proteome</keyword>
<dbReference type="OrthoDB" id="1522859at2"/>
<proteinExistence type="predicted"/>
<dbReference type="AlphaFoldDB" id="A0A420DW66"/>
<feature type="transmembrane region" description="Helical" evidence="1">
    <location>
        <begin position="100"/>
        <end position="125"/>
    </location>
</feature>
<evidence type="ECO:0008006" key="4">
    <source>
        <dbReference type="Google" id="ProtNLM"/>
    </source>
</evidence>
<dbReference type="RefSeq" id="WP_120199681.1">
    <property type="nucleotide sequence ID" value="NZ_RAQJ01000001.1"/>
</dbReference>
<gene>
    <name evidence="2" type="ORF">BXY80_0558</name>
</gene>
<comment type="caution">
    <text evidence="2">The sequence shown here is derived from an EMBL/GenBank/DDBJ whole genome shotgun (WGS) entry which is preliminary data.</text>
</comment>
<sequence>MLHYILQTIAFQLVFLIIYDVVLKKETFFNYNRAYLLIAAISSIILPFIKISSFKSIVSDQLVIRLPEVIIGNAVPQVTDPIAIQAGIVSESSNVWTWELFLIIGACVAALILAIKMIKLFTLLVKNPKRWEGNLLIVKLLKSNAAFSFFHYVFLGDQIKSEEQASILKHESIHVPKTNNRIARIYCR</sequence>
<feature type="transmembrane region" description="Helical" evidence="1">
    <location>
        <begin position="34"/>
        <end position="52"/>
    </location>
</feature>
<keyword evidence="1" id="KW-1133">Transmembrane helix</keyword>
<reference evidence="2 3" key="1">
    <citation type="submission" date="2018-09" db="EMBL/GenBank/DDBJ databases">
        <title>Genomic Encyclopedia of Archaeal and Bacterial Type Strains, Phase II (KMG-II): from individual species to whole genera.</title>
        <authorList>
            <person name="Goeker M."/>
        </authorList>
    </citation>
    <scope>NUCLEOTIDE SEQUENCE [LARGE SCALE GENOMIC DNA]</scope>
    <source>
        <strain evidence="2 3">DSM 26283</strain>
    </source>
</reference>
<dbReference type="Proteomes" id="UP000284892">
    <property type="component" value="Unassembled WGS sequence"/>
</dbReference>
<evidence type="ECO:0000256" key="1">
    <source>
        <dbReference type="SAM" id="Phobius"/>
    </source>
</evidence>
<organism evidence="2 3">
    <name type="scientific">Ichthyenterobacterium magnum</name>
    <dbReference type="NCBI Taxonomy" id="1230530"/>
    <lineage>
        <taxon>Bacteria</taxon>
        <taxon>Pseudomonadati</taxon>
        <taxon>Bacteroidota</taxon>
        <taxon>Flavobacteriia</taxon>
        <taxon>Flavobacteriales</taxon>
        <taxon>Flavobacteriaceae</taxon>
        <taxon>Ichthyenterobacterium</taxon>
    </lineage>
</organism>
<keyword evidence="1" id="KW-0472">Membrane</keyword>
<keyword evidence="1" id="KW-0812">Transmembrane</keyword>
<name>A0A420DW66_9FLAO</name>
<dbReference type="EMBL" id="RAQJ01000001">
    <property type="protein sequence ID" value="RKE98470.1"/>
    <property type="molecule type" value="Genomic_DNA"/>
</dbReference>
<feature type="transmembrane region" description="Helical" evidence="1">
    <location>
        <begin position="6"/>
        <end position="22"/>
    </location>
</feature>
<evidence type="ECO:0000313" key="3">
    <source>
        <dbReference type="Proteomes" id="UP000284892"/>
    </source>
</evidence>
<accession>A0A420DW66</accession>
<protein>
    <recommendedName>
        <fullName evidence="4">BlaR1 peptidase M56</fullName>
    </recommendedName>
</protein>
<evidence type="ECO:0000313" key="2">
    <source>
        <dbReference type="EMBL" id="RKE98470.1"/>
    </source>
</evidence>